<dbReference type="Pfam" id="PF13954">
    <property type="entry name" value="PapC_N"/>
    <property type="match status" value="1"/>
</dbReference>
<evidence type="ECO:0000259" key="11">
    <source>
        <dbReference type="Pfam" id="PF13954"/>
    </source>
</evidence>
<dbReference type="SUPFAM" id="SSF141729">
    <property type="entry name" value="FimD N-terminal domain-like"/>
    <property type="match status" value="1"/>
</dbReference>
<dbReference type="InterPro" id="IPR025949">
    <property type="entry name" value="PapC-like_C"/>
</dbReference>
<dbReference type="Gene3D" id="3.10.20.410">
    <property type="match status" value="1"/>
</dbReference>
<dbReference type="Pfam" id="PF00577">
    <property type="entry name" value="Usher"/>
    <property type="match status" value="1"/>
</dbReference>
<dbReference type="InterPro" id="IPR025885">
    <property type="entry name" value="PapC_N"/>
</dbReference>
<evidence type="ECO:0000256" key="5">
    <source>
        <dbReference type="ARBA" id="ARBA00022692"/>
    </source>
</evidence>
<accession>A0AAE6ZVA8</accession>
<dbReference type="NCBIfam" id="NF011812">
    <property type="entry name" value="PRK15284.1"/>
    <property type="match status" value="1"/>
</dbReference>
<dbReference type="Gene3D" id="2.60.40.2070">
    <property type="match status" value="1"/>
</dbReference>
<dbReference type="GeneID" id="72194290"/>
<evidence type="ECO:0000256" key="7">
    <source>
        <dbReference type="ARBA" id="ARBA00023136"/>
    </source>
</evidence>
<keyword evidence="9" id="KW-1029">Fimbrium biogenesis</keyword>
<comment type="similarity">
    <text evidence="2 9">Belongs to the fimbrial export usher family.</text>
</comment>
<dbReference type="InterPro" id="IPR043142">
    <property type="entry name" value="PapC-like_C_sf"/>
</dbReference>
<gene>
    <name evidence="12" type="ORF">HGP31_11910</name>
</gene>
<dbReference type="PANTHER" id="PTHR30451">
    <property type="entry name" value="OUTER MEMBRANE USHER PROTEIN"/>
    <property type="match status" value="1"/>
</dbReference>
<reference evidence="12 13" key="1">
    <citation type="submission" date="2020-04" db="EMBL/GenBank/DDBJ databases">
        <authorList>
            <person name="Yao Y."/>
            <person name="He Z."/>
        </authorList>
    </citation>
    <scope>NUCLEOTIDE SEQUENCE [LARGE SCALE GENOMIC DNA]</scope>
    <source>
        <strain evidence="12 13">CY-1</strain>
    </source>
</reference>
<dbReference type="GO" id="GO:0009297">
    <property type="term" value="P:pilus assembly"/>
    <property type="evidence" value="ECO:0007669"/>
    <property type="project" value="InterPro"/>
</dbReference>
<dbReference type="FunFam" id="2.60.40.3110:FF:000001">
    <property type="entry name" value="Putative fimbrial outer membrane usher"/>
    <property type="match status" value="1"/>
</dbReference>
<dbReference type="GO" id="GO:0015473">
    <property type="term" value="F:fimbrial usher porin activity"/>
    <property type="evidence" value="ECO:0007669"/>
    <property type="project" value="InterPro"/>
</dbReference>
<dbReference type="RefSeq" id="WP_168757804.1">
    <property type="nucleotide sequence ID" value="NZ_CP051487.1"/>
</dbReference>
<keyword evidence="8 9" id="KW-0998">Cell outer membrane</keyword>
<dbReference type="Pfam" id="PF13953">
    <property type="entry name" value="PapC_C"/>
    <property type="match status" value="1"/>
</dbReference>
<feature type="domain" description="PapC N-terminal" evidence="11">
    <location>
        <begin position="42"/>
        <end position="187"/>
    </location>
</feature>
<evidence type="ECO:0000256" key="2">
    <source>
        <dbReference type="ARBA" id="ARBA00008064"/>
    </source>
</evidence>
<feature type="domain" description="PapC-like C-terminal" evidence="10">
    <location>
        <begin position="766"/>
        <end position="821"/>
    </location>
</feature>
<dbReference type="InterPro" id="IPR000015">
    <property type="entry name" value="Fimb_usher"/>
</dbReference>
<dbReference type="Gene3D" id="2.60.40.3110">
    <property type="match status" value="1"/>
</dbReference>
<dbReference type="GO" id="GO:0009279">
    <property type="term" value="C:cell outer membrane"/>
    <property type="evidence" value="ECO:0007669"/>
    <property type="project" value="UniProtKB-SubCell"/>
</dbReference>
<protein>
    <submittedName>
        <fullName evidence="12">Outer membrane usher protein</fullName>
    </submittedName>
</protein>
<evidence type="ECO:0000256" key="6">
    <source>
        <dbReference type="ARBA" id="ARBA00022729"/>
    </source>
</evidence>
<dbReference type="EMBL" id="CP051487">
    <property type="protein sequence ID" value="QJC78979.1"/>
    <property type="molecule type" value="Genomic_DNA"/>
</dbReference>
<evidence type="ECO:0000256" key="8">
    <source>
        <dbReference type="ARBA" id="ARBA00023237"/>
    </source>
</evidence>
<keyword evidence="4" id="KW-1134">Transmembrane beta strand</keyword>
<dbReference type="InterPro" id="IPR018030">
    <property type="entry name" value="Fimbrial_membr_usher_CS"/>
</dbReference>
<name>A0AAE6ZVA8_9PSED</name>
<dbReference type="Proteomes" id="UP000501367">
    <property type="component" value="Chromosome"/>
</dbReference>
<evidence type="ECO:0000313" key="12">
    <source>
        <dbReference type="EMBL" id="QJC78979.1"/>
    </source>
</evidence>
<keyword evidence="6" id="KW-0732">Signal</keyword>
<dbReference type="InterPro" id="IPR042186">
    <property type="entry name" value="FimD_plug_dom"/>
</dbReference>
<dbReference type="Gene3D" id="2.60.40.2610">
    <property type="entry name" value="Outer membrane usher protein FimD, plug domain"/>
    <property type="match status" value="1"/>
</dbReference>
<evidence type="ECO:0000259" key="10">
    <source>
        <dbReference type="Pfam" id="PF13953"/>
    </source>
</evidence>
<evidence type="ECO:0000313" key="13">
    <source>
        <dbReference type="Proteomes" id="UP000501367"/>
    </source>
</evidence>
<evidence type="ECO:0000256" key="9">
    <source>
        <dbReference type="RuleBase" id="RU003884"/>
    </source>
</evidence>
<dbReference type="KEGG" id="pum:HGP31_11910"/>
<keyword evidence="7 9" id="KW-0472">Membrane</keyword>
<organism evidence="12 13">
    <name type="scientific">Pseudomonas umsongensis</name>
    <dbReference type="NCBI Taxonomy" id="198618"/>
    <lineage>
        <taxon>Bacteria</taxon>
        <taxon>Pseudomonadati</taxon>
        <taxon>Pseudomonadota</taxon>
        <taxon>Gammaproteobacteria</taxon>
        <taxon>Pseudomonadales</taxon>
        <taxon>Pseudomonadaceae</taxon>
        <taxon>Pseudomonas</taxon>
    </lineage>
</organism>
<sequence>MGSSVVSAPNWALAPFRPRILGVSITCAFSCVGYQASAQEVQFNIDVLDVKDRENMDLGHFSRGAYIMPGDYTMLVRINRQELPEQSVVFYPSEQVANESAACLSPTLVEQFGLKPDISKKLTWWHQGQCLSLDSLPGATARAELGTSSLMVNIPQAYLEYAVDTWDPPSRWDEGIPGLFVDYYMNGQSQRQEQGGGTSYNLSGNGTVGANMGAWRLRADWQTRLDHRSNGQGPGNSWDWSRYYAYKAIPTLGAQFSLGENFLYSDIFDSFRFTGVSLITDDSMLPPNLRGYAPEVAGVARTNAKVVITQQGRVLYETQVASGPFRIQDINDAVSGQLDVRVEEQDGSVQTFTVDTASVPYLTRPGAVRYKVSSGRPSDFSHSTDGPMFITGEASWGVSNGWSIYGGGVEGGDYKALALGVGRDLMAFGALSFDITQSRARLPQLAQDTLSGASYRLRYSKNFDKYDSQVTFAGYRFSEKDYMSMSDYLDARNFGTRNENSKELYNINFRQNFSDSGVSTYLNYDHQTYWDTQANDRYTFTLSKSLNFGQFRGISLSITAYRNKYSGANDDGMYVSFSMPLGGGSSSVSYSGSYDRDANSHQVGYYDRLANGDSYQLNGGRNSNGTTASGFYTHDGTLARVNANTSYQEGGYASVGMSLQGGATATLKGAALHRSNMVGGTRILVDTDGVADIPISGYGSAIRTNRFGKAVVTDVNSYHRNQLSIDVNKLPENAEVGRSVTQATLTEGAIGYRRFEVVSGEKAMVVIQLRDGSSVPFGATVKNHKDQEVGIVSDDGNAYLSGINPGEQMSVHWNGQARCALQMPAQITEGSMAELVLPCTRIPAGNSPEKAAG</sequence>
<dbReference type="AlphaFoldDB" id="A0AAE6ZVA8"/>
<dbReference type="PROSITE" id="PS01151">
    <property type="entry name" value="FIMBRIAL_USHER"/>
    <property type="match status" value="1"/>
</dbReference>
<dbReference type="InterPro" id="IPR037224">
    <property type="entry name" value="PapC_N_sf"/>
</dbReference>
<evidence type="ECO:0000256" key="1">
    <source>
        <dbReference type="ARBA" id="ARBA00004571"/>
    </source>
</evidence>
<comment type="subcellular location">
    <subcellularLocation>
        <location evidence="1 9">Cell outer membrane</location>
        <topology evidence="1 9">Multi-pass membrane protein</topology>
    </subcellularLocation>
</comment>
<proteinExistence type="inferred from homology"/>
<dbReference type="PANTHER" id="PTHR30451:SF10">
    <property type="entry name" value="OUTER MEMBRANE USHER PROTEIN YFCU-RELATED"/>
    <property type="match status" value="1"/>
</dbReference>
<keyword evidence="5 9" id="KW-0812">Transmembrane</keyword>
<keyword evidence="3 9" id="KW-0813">Transport</keyword>
<evidence type="ECO:0000256" key="4">
    <source>
        <dbReference type="ARBA" id="ARBA00022452"/>
    </source>
</evidence>
<evidence type="ECO:0000256" key="3">
    <source>
        <dbReference type="ARBA" id="ARBA00022448"/>
    </source>
</evidence>